<keyword evidence="4" id="KW-1185">Reference proteome</keyword>
<evidence type="ECO:0000313" key="4">
    <source>
        <dbReference type="Proteomes" id="UP001501166"/>
    </source>
</evidence>
<feature type="domain" description="Signal transduction histidine kinase internal region" evidence="2">
    <location>
        <begin position="290"/>
        <end position="369"/>
    </location>
</feature>
<dbReference type="SUPFAM" id="SSF55874">
    <property type="entry name" value="ATPase domain of HSP90 chaperone/DNA topoisomerase II/histidine kinase"/>
    <property type="match status" value="1"/>
</dbReference>
<name>A0ABP3GXZ9_9LACT</name>
<dbReference type="InterPro" id="IPR050640">
    <property type="entry name" value="Bact_2-comp_sensor_kinase"/>
</dbReference>
<sequence length="494" mass="56719">MNDVVRGNASYFQMNTLTNEISNIVVTSFLIDSFELYFDAPIPPPREDTPVKYGSLQNMDDKNIFNILGDDNVKWVGIREFAKFEDSRTVISHARKLRNFRGDVHALLIINLDPTHLTEWLTSFVNTSELVLLNEHDQVLANTSSSLLGNFYSVPFEVTDDTVPTFERVDNDLVVGSRLSFNDWKTLSVTPYSYLTSTSREIAINMIFVSIIMVLVALLFGLLFISKLTYPLKQLIDLMEEYKLNRTIQKIPNDYDNEFGKIFDVYRNLTARNEYLLKKVITHYRRQKVSELKALQANINPHFLYNTLDQLNWRAIENDDDEMSHMIELLGEMLRIGLSKGESVIPIEKEVEYVKKYLELQSIRLEDKLSYTIHVDDDIKNSFIPKLTLQPFVENSIVHGFSDSRHGRIEIAVNKTNSNDIVITLIDNGIGAENFQKESKTSTGGYGIKNVKERLKNYFENDVSICIENHSDSGVMVEIIIPNIKNIDKMSVIN</sequence>
<dbReference type="Proteomes" id="UP001501166">
    <property type="component" value="Unassembled WGS sequence"/>
</dbReference>
<gene>
    <name evidence="3" type="ORF">GCM10008932_06610</name>
</gene>
<protein>
    <recommendedName>
        <fullName evidence="2">Signal transduction histidine kinase internal region domain-containing protein</fullName>
    </recommendedName>
</protein>
<dbReference type="PANTHER" id="PTHR34220:SF7">
    <property type="entry name" value="SENSOR HISTIDINE KINASE YPDA"/>
    <property type="match status" value="1"/>
</dbReference>
<feature type="transmembrane region" description="Helical" evidence="1">
    <location>
        <begin position="202"/>
        <end position="225"/>
    </location>
</feature>
<dbReference type="EMBL" id="BAAACW010000040">
    <property type="protein sequence ID" value="GAA0356332.1"/>
    <property type="molecule type" value="Genomic_DNA"/>
</dbReference>
<evidence type="ECO:0000256" key="1">
    <source>
        <dbReference type="SAM" id="Phobius"/>
    </source>
</evidence>
<organism evidence="3 4">
    <name type="scientific">Alkalibacterium iburiense</name>
    <dbReference type="NCBI Taxonomy" id="290589"/>
    <lineage>
        <taxon>Bacteria</taxon>
        <taxon>Bacillati</taxon>
        <taxon>Bacillota</taxon>
        <taxon>Bacilli</taxon>
        <taxon>Lactobacillales</taxon>
        <taxon>Carnobacteriaceae</taxon>
        <taxon>Alkalibacterium</taxon>
    </lineage>
</organism>
<keyword evidence="1" id="KW-0472">Membrane</keyword>
<evidence type="ECO:0000313" key="3">
    <source>
        <dbReference type="EMBL" id="GAA0356332.1"/>
    </source>
</evidence>
<dbReference type="InterPro" id="IPR036890">
    <property type="entry name" value="HATPase_C_sf"/>
</dbReference>
<dbReference type="InterPro" id="IPR010559">
    <property type="entry name" value="Sig_transdc_His_kin_internal"/>
</dbReference>
<dbReference type="PANTHER" id="PTHR34220">
    <property type="entry name" value="SENSOR HISTIDINE KINASE YPDA"/>
    <property type="match status" value="1"/>
</dbReference>
<dbReference type="Pfam" id="PF06580">
    <property type="entry name" value="His_kinase"/>
    <property type="match status" value="1"/>
</dbReference>
<keyword evidence="1" id="KW-0812">Transmembrane</keyword>
<accession>A0ABP3GXZ9</accession>
<evidence type="ECO:0000259" key="2">
    <source>
        <dbReference type="Pfam" id="PF06580"/>
    </source>
</evidence>
<proteinExistence type="predicted"/>
<keyword evidence="1" id="KW-1133">Transmembrane helix</keyword>
<dbReference type="Gene3D" id="3.30.565.10">
    <property type="entry name" value="Histidine kinase-like ATPase, C-terminal domain"/>
    <property type="match status" value="1"/>
</dbReference>
<dbReference type="Gene3D" id="6.10.340.10">
    <property type="match status" value="1"/>
</dbReference>
<comment type="caution">
    <text evidence="3">The sequence shown here is derived from an EMBL/GenBank/DDBJ whole genome shotgun (WGS) entry which is preliminary data.</text>
</comment>
<reference evidence="4" key="1">
    <citation type="journal article" date="2019" name="Int. J. Syst. Evol. Microbiol.">
        <title>The Global Catalogue of Microorganisms (GCM) 10K type strain sequencing project: providing services to taxonomists for standard genome sequencing and annotation.</title>
        <authorList>
            <consortium name="The Broad Institute Genomics Platform"/>
            <consortium name="The Broad Institute Genome Sequencing Center for Infectious Disease"/>
            <person name="Wu L."/>
            <person name="Ma J."/>
        </authorList>
    </citation>
    <scope>NUCLEOTIDE SEQUENCE [LARGE SCALE GENOMIC DNA]</scope>
    <source>
        <strain evidence="4">JCM 12662</strain>
    </source>
</reference>